<dbReference type="SUPFAM" id="SSF48498">
    <property type="entry name" value="Tetracyclin repressor-like, C-terminal domain"/>
    <property type="match status" value="1"/>
</dbReference>
<feature type="domain" description="HTH tetR-type" evidence="6">
    <location>
        <begin position="23"/>
        <end position="81"/>
    </location>
</feature>
<reference evidence="7 8" key="1">
    <citation type="submission" date="2013-08" db="EMBL/GenBank/DDBJ databases">
        <title>The genome sequence of Knoellia aerolata.</title>
        <authorList>
            <person name="Zhu W."/>
            <person name="Wang G."/>
        </authorList>
    </citation>
    <scope>NUCLEOTIDE SEQUENCE [LARGE SCALE GENOMIC DNA]</scope>
    <source>
        <strain evidence="7 8">DSM 18566</strain>
    </source>
</reference>
<keyword evidence="2 4" id="KW-0238">DNA-binding</keyword>
<dbReference type="EMBL" id="AVPL01000041">
    <property type="protein sequence ID" value="KGN40417.1"/>
    <property type="molecule type" value="Genomic_DNA"/>
</dbReference>
<sequence>MTPTDTTRNSAPRGARPRRADAERSQARILEAALDALASDPDVNMAEIARRAGLVRATIYVHFPTRESLMEAVTERAIAEVAQAMAAAEPERGDPAEALQRVLTTGWRELGRFHALVGINARQPQAELRRRHRPVFAFLQPLIERGQHTGAFRSDVPVAWHMAMLLAIVHTASGELHANRVPTDAIEPALVATVLGALGARPE</sequence>
<evidence type="ECO:0000256" key="1">
    <source>
        <dbReference type="ARBA" id="ARBA00023015"/>
    </source>
</evidence>
<dbReference type="InterPro" id="IPR001647">
    <property type="entry name" value="HTH_TetR"/>
</dbReference>
<dbReference type="Pfam" id="PF00440">
    <property type="entry name" value="TetR_N"/>
    <property type="match status" value="1"/>
</dbReference>
<gene>
    <name evidence="7" type="ORF">N801_08285</name>
</gene>
<evidence type="ECO:0000256" key="4">
    <source>
        <dbReference type="PROSITE-ProRule" id="PRU00335"/>
    </source>
</evidence>
<dbReference type="PANTHER" id="PTHR30055">
    <property type="entry name" value="HTH-TYPE TRANSCRIPTIONAL REGULATOR RUTR"/>
    <property type="match status" value="1"/>
</dbReference>
<dbReference type="RefSeq" id="WP_052113010.1">
    <property type="nucleotide sequence ID" value="NZ_AVPL01000041.1"/>
</dbReference>
<feature type="DNA-binding region" description="H-T-H motif" evidence="4">
    <location>
        <begin position="44"/>
        <end position="63"/>
    </location>
</feature>
<dbReference type="SUPFAM" id="SSF46689">
    <property type="entry name" value="Homeodomain-like"/>
    <property type="match status" value="1"/>
</dbReference>
<dbReference type="Gene3D" id="1.10.357.10">
    <property type="entry name" value="Tetracycline Repressor, domain 2"/>
    <property type="match status" value="1"/>
</dbReference>
<dbReference type="PROSITE" id="PS50977">
    <property type="entry name" value="HTH_TETR_2"/>
    <property type="match status" value="1"/>
</dbReference>
<dbReference type="GO" id="GO:0003700">
    <property type="term" value="F:DNA-binding transcription factor activity"/>
    <property type="evidence" value="ECO:0007669"/>
    <property type="project" value="TreeGrafter"/>
</dbReference>
<keyword evidence="8" id="KW-1185">Reference proteome</keyword>
<dbReference type="eggNOG" id="COG1309">
    <property type="taxonomic scope" value="Bacteria"/>
</dbReference>
<proteinExistence type="predicted"/>
<evidence type="ECO:0000259" key="6">
    <source>
        <dbReference type="PROSITE" id="PS50977"/>
    </source>
</evidence>
<dbReference type="AlphaFoldDB" id="A0A0A0JWE8"/>
<protein>
    <recommendedName>
        <fullName evidence="6">HTH tetR-type domain-containing protein</fullName>
    </recommendedName>
</protein>
<dbReference type="Proteomes" id="UP000030013">
    <property type="component" value="Unassembled WGS sequence"/>
</dbReference>
<feature type="region of interest" description="Disordered" evidence="5">
    <location>
        <begin position="1"/>
        <end position="24"/>
    </location>
</feature>
<name>A0A0A0JWE8_9MICO</name>
<dbReference type="InterPro" id="IPR009057">
    <property type="entry name" value="Homeodomain-like_sf"/>
</dbReference>
<dbReference type="OrthoDB" id="3869819at2"/>
<dbReference type="GO" id="GO:0000976">
    <property type="term" value="F:transcription cis-regulatory region binding"/>
    <property type="evidence" value="ECO:0007669"/>
    <property type="project" value="TreeGrafter"/>
</dbReference>
<dbReference type="PANTHER" id="PTHR30055:SF234">
    <property type="entry name" value="HTH-TYPE TRANSCRIPTIONAL REGULATOR BETI"/>
    <property type="match status" value="1"/>
</dbReference>
<evidence type="ECO:0000256" key="5">
    <source>
        <dbReference type="SAM" id="MobiDB-lite"/>
    </source>
</evidence>
<evidence type="ECO:0000256" key="2">
    <source>
        <dbReference type="ARBA" id="ARBA00023125"/>
    </source>
</evidence>
<evidence type="ECO:0000313" key="7">
    <source>
        <dbReference type="EMBL" id="KGN40417.1"/>
    </source>
</evidence>
<keyword evidence="3" id="KW-0804">Transcription</keyword>
<comment type="caution">
    <text evidence="7">The sequence shown here is derived from an EMBL/GenBank/DDBJ whole genome shotgun (WGS) entry which is preliminary data.</text>
</comment>
<organism evidence="7 8">
    <name type="scientific">Knoellia aerolata DSM 18566</name>
    <dbReference type="NCBI Taxonomy" id="1385519"/>
    <lineage>
        <taxon>Bacteria</taxon>
        <taxon>Bacillati</taxon>
        <taxon>Actinomycetota</taxon>
        <taxon>Actinomycetes</taxon>
        <taxon>Micrococcales</taxon>
        <taxon>Intrasporangiaceae</taxon>
        <taxon>Knoellia</taxon>
    </lineage>
</organism>
<dbReference type="InterPro" id="IPR036271">
    <property type="entry name" value="Tet_transcr_reg_TetR-rel_C_sf"/>
</dbReference>
<evidence type="ECO:0000256" key="3">
    <source>
        <dbReference type="ARBA" id="ARBA00023163"/>
    </source>
</evidence>
<dbReference type="InterPro" id="IPR050109">
    <property type="entry name" value="HTH-type_TetR-like_transc_reg"/>
</dbReference>
<keyword evidence="1" id="KW-0805">Transcription regulation</keyword>
<accession>A0A0A0JWE8</accession>
<evidence type="ECO:0000313" key="8">
    <source>
        <dbReference type="Proteomes" id="UP000030013"/>
    </source>
</evidence>
<dbReference type="STRING" id="1385519.N801_08285"/>